<dbReference type="InterPro" id="IPR026906">
    <property type="entry name" value="LRR_5"/>
</dbReference>
<evidence type="ECO:0000259" key="1">
    <source>
        <dbReference type="Pfam" id="PF18998"/>
    </source>
</evidence>
<evidence type="ECO:0000313" key="2">
    <source>
        <dbReference type="EMBL" id="ERF60540.1"/>
    </source>
</evidence>
<sequence length="675" mass="71727">MDGGNGTLKAKADGIPETDVSPITVEQGKTVTFTAVPAANYKVKEWKVDGAVISNTTTTHTLTVTKAADVKVSFEALPPGEASYTVKHYREKTDGTYPAEPTDSETLNGTAGDSVAFMPKTGGDYEGFTYNSALTMVNGAIQTSGPIQADGSTVVELYYERKTVNVTFKLAGGNVAGDIADVVKTGKYGTALSAPVPVQTGFSFTGWHPVLPATPVFPASDKTYTAQWAQFQFKIDFGVDGGHGTLKAEVGGSAIHSGDMVEHGETVIFIAVPADTNYAVDKWTNNGTPIAGAGTNTSYNHTVTAAANIKVKFKYAGAALAVNQQNFTGTVGDTLPVYKLVTAGSGDYTATPENPSVISVDLNNATGNVTVQCTGKGSSRIKVKDNMSGLEAYSGTVTVQALVTIPDDFTAGGIHYQVVDKTNKHVHIDYKVGGNFGADVHIPATVVFNGETYAITGCTRPCLQVNFEETTAFTVDSANAFLRAENGVLFNKDKTRLIKYPTKKTDTAYTVPDSVETIGTYAFYMIYYNLTTLNLPEGKALTTVEDEGICYCMLLANVNIPSTLRNLGEEFLYWTGITSAVIPEGIESLKRLCFAWCPNLTRAELPASFKSSADIFFNCPALTEVTCKAVTPPSVHGFDAGTPAASCTLKVPSGSISSYENAPIWKDFKKPFVGL</sequence>
<dbReference type="Proteomes" id="UP000016646">
    <property type="component" value="Unassembled WGS sequence"/>
</dbReference>
<evidence type="ECO:0000313" key="4">
    <source>
        <dbReference type="Proteomes" id="UP000016412"/>
    </source>
</evidence>
<name>U2MZW9_TRESO</name>
<dbReference type="PATRIC" id="fig|1125725.3.peg.1490"/>
<accession>U2MZW9</accession>
<feature type="domain" description="Bacterial repeat" evidence="1">
    <location>
        <begin position="245"/>
        <end position="315"/>
    </location>
</feature>
<dbReference type="InterPro" id="IPR032675">
    <property type="entry name" value="LRR_dom_sf"/>
</dbReference>
<dbReference type="EMBL" id="AVQI01000015">
    <property type="protein sequence ID" value="ERK04749.1"/>
    <property type="molecule type" value="Genomic_DNA"/>
</dbReference>
<dbReference type="Proteomes" id="UP000016412">
    <property type="component" value="Unassembled WGS sequence"/>
</dbReference>
<dbReference type="STRING" id="1125725.HMPREF1325_0039"/>
<dbReference type="EMBL" id="AUZJ01000041">
    <property type="protein sequence ID" value="ERF60540.1"/>
    <property type="molecule type" value="Genomic_DNA"/>
</dbReference>
<feature type="domain" description="Bacterial repeat" evidence="1">
    <location>
        <begin position="20"/>
        <end position="76"/>
    </location>
</feature>
<dbReference type="AlphaFoldDB" id="U2MZW9"/>
<dbReference type="InterPro" id="IPR044060">
    <property type="entry name" value="Bacterial_rp_domain"/>
</dbReference>
<dbReference type="Pfam" id="PF18998">
    <property type="entry name" value="Flg_new_2"/>
    <property type="match status" value="2"/>
</dbReference>
<dbReference type="InterPro" id="IPR042229">
    <property type="entry name" value="Listeria/Bacterioides_rpt_sf"/>
</dbReference>
<dbReference type="Gene3D" id="2.60.40.4270">
    <property type="entry name" value="Listeria-Bacteroides repeat domain"/>
    <property type="match status" value="1"/>
</dbReference>
<dbReference type="Gene3D" id="3.80.10.10">
    <property type="entry name" value="Ribonuclease Inhibitor"/>
    <property type="match status" value="1"/>
</dbReference>
<keyword evidence="5" id="KW-1185">Reference proteome</keyword>
<reference evidence="4 5" key="1">
    <citation type="submission" date="2013-08" db="EMBL/GenBank/DDBJ databases">
        <authorList>
            <person name="Durkin A.S."/>
            <person name="Haft D.R."/>
            <person name="McCorrison J."/>
            <person name="Torralba M."/>
            <person name="Gillis M."/>
            <person name="Haft D.H."/>
            <person name="Methe B."/>
            <person name="Sutton G."/>
            <person name="Nelson K.E."/>
        </authorList>
    </citation>
    <scope>NUCLEOTIDE SEQUENCE [LARGE SCALE GENOMIC DNA]</scope>
    <source>
        <strain evidence="3 5">ATCC 35536</strain>
        <strain evidence="2 4">VPI DR56BR1116</strain>
    </source>
</reference>
<dbReference type="Pfam" id="PF13306">
    <property type="entry name" value="LRR_5"/>
    <property type="match status" value="1"/>
</dbReference>
<protein>
    <submittedName>
        <fullName evidence="2">Leucine rich repeat protein</fullName>
    </submittedName>
</protein>
<evidence type="ECO:0000313" key="3">
    <source>
        <dbReference type="EMBL" id="ERK04749.1"/>
    </source>
</evidence>
<dbReference type="eggNOG" id="COG4964">
    <property type="taxonomic scope" value="Bacteria"/>
</dbReference>
<proteinExistence type="predicted"/>
<evidence type="ECO:0000313" key="5">
    <source>
        <dbReference type="Proteomes" id="UP000016646"/>
    </source>
</evidence>
<organism evidence="2 4">
    <name type="scientific">Treponema socranskii subsp. socranskii VPI DR56BR1116 = ATCC 35536</name>
    <dbReference type="NCBI Taxonomy" id="1125725"/>
    <lineage>
        <taxon>Bacteria</taxon>
        <taxon>Pseudomonadati</taxon>
        <taxon>Spirochaetota</taxon>
        <taxon>Spirochaetia</taxon>
        <taxon>Spirochaetales</taxon>
        <taxon>Treponemataceae</taxon>
        <taxon>Treponema</taxon>
    </lineage>
</organism>
<comment type="caution">
    <text evidence="2">The sequence shown here is derived from an EMBL/GenBank/DDBJ whole genome shotgun (WGS) entry which is preliminary data.</text>
</comment>
<dbReference type="eggNOG" id="COG1934">
    <property type="taxonomic scope" value="Bacteria"/>
</dbReference>
<gene>
    <name evidence="3" type="ORF">HMPREF0860_2666</name>
    <name evidence="2" type="ORF">HMPREF1325_0039</name>
</gene>